<feature type="transmembrane region" description="Helical" evidence="7">
    <location>
        <begin position="251"/>
        <end position="268"/>
    </location>
</feature>
<feature type="transmembrane region" description="Helical" evidence="7">
    <location>
        <begin position="154"/>
        <end position="174"/>
    </location>
</feature>
<protein>
    <recommendedName>
        <fullName evidence="8">EamA domain-containing protein</fullName>
    </recommendedName>
</protein>
<comment type="subcellular location">
    <subcellularLocation>
        <location evidence="1">Cell membrane</location>
        <topology evidence="1">Multi-pass membrane protein</topology>
    </subcellularLocation>
</comment>
<feature type="transmembrane region" description="Helical" evidence="7">
    <location>
        <begin position="100"/>
        <end position="120"/>
    </location>
</feature>
<evidence type="ECO:0000313" key="9">
    <source>
        <dbReference type="EMBL" id="KSU77364.1"/>
    </source>
</evidence>
<comment type="caution">
    <text evidence="9">The sequence shown here is derived from an EMBL/GenBank/DDBJ whole genome shotgun (WGS) entry which is preliminary data.</text>
</comment>
<feature type="transmembrane region" description="Helical" evidence="7">
    <location>
        <begin position="68"/>
        <end position="88"/>
    </location>
</feature>
<dbReference type="InterPro" id="IPR050638">
    <property type="entry name" value="AA-Vitamin_Transporters"/>
</dbReference>
<comment type="similarity">
    <text evidence="2">Belongs to the EamA transporter family.</text>
</comment>
<feature type="transmembrane region" description="Helical" evidence="7">
    <location>
        <begin position="274"/>
        <end position="291"/>
    </location>
</feature>
<feature type="transmembrane region" description="Helical" evidence="7">
    <location>
        <begin position="186"/>
        <end position="205"/>
    </location>
</feature>
<proteinExistence type="inferred from homology"/>
<evidence type="ECO:0000256" key="5">
    <source>
        <dbReference type="ARBA" id="ARBA00022989"/>
    </source>
</evidence>
<feature type="transmembrane region" description="Helical" evidence="7">
    <location>
        <begin position="129"/>
        <end position="148"/>
    </location>
</feature>
<dbReference type="PANTHER" id="PTHR32322">
    <property type="entry name" value="INNER MEMBRANE TRANSPORTER"/>
    <property type="match status" value="1"/>
</dbReference>
<name>A0A0V8IRG7_9BACL</name>
<feature type="transmembrane region" description="Helical" evidence="7">
    <location>
        <begin position="7"/>
        <end position="27"/>
    </location>
</feature>
<dbReference type="Pfam" id="PF00892">
    <property type="entry name" value="EamA"/>
    <property type="match status" value="2"/>
</dbReference>
<feature type="domain" description="EamA" evidence="8">
    <location>
        <begin position="11"/>
        <end position="143"/>
    </location>
</feature>
<organism evidence="9 10">
    <name type="scientific">Fictibacillus enclensis</name>
    <dbReference type="NCBI Taxonomy" id="1017270"/>
    <lineage>
        <taxon>Bacteria</taxon>
        <taxon>Bacillati</taxon>
        <taxon>Bacillota</taxon>
        <taxon>Bacilli</taxon>
        <taxon>Bacillales</taxon>
        <taxon>Fictibacillaceae</taxon>
        <taxon>Fictibacillus</taxon>
    </lineage>
</organism>
<keyword evidence="3" id="KW-1003">Cell membrane</keyword>
<dbReference type="SUPFAM" id="SSF103481">
    <property type="entry name" value="Multidrug resistance efflux transporter EmrE"/>
    <property type="match status" value="2"/>
</dbReference>
<dbReference type="InterPro" id="IPR037185">
    <property type="entry name" value="EmrE-like"/>
</dbReference>
<gene>
    <name evidence="9" type="ORF">AS030_22120</name>
</gene>
<dbReference type="RefSeq" id="WP_061975829.1">
    <property type="nucleotide sequence ID" value="NZ_FMAV01000008.1"/>
</dbReference>
<evidence type="ECO:0000256" key="6">
    <source>
        <dbReference type="ARBA" id="ARBA00023136"/>
    </source>
</evidence>
<feature type="domain" description="EamA" evidence="8">
    <location>
        <begin position="155"/>
        <end position="289"/>
    </location>
</feature>
<keyword evidence="10" id="KW-1185">Reference proteome</keyword>
<accession>A0A0V8IRG7</accession>
<evidence type="ECO:0000313" key="10">
    <source>
        <dbReference type="Proteomes" id="UP000054099"/>
    </source>
</evidence>
<keyword evidence="4 7" id="KW-0812">Transmembrane</keyword>
<dbReference type="PANTHER" id="PTHR32322:SF18">
    <property type="entry name" value="S-ADENOSYLMETHIONINE_S-ADENOSYLHOMOCYSTEINE TRANSPORTER"/>
    <property type="match status" value="1"/>
</dbReference>
<keyword evidence="5 7" id="KW-1133">Transmembrane helix</keyword>
<dbReference type="InterPro" id="IPR000620">
    <property type="entry name" value="EamA_dom"/>
</dbReference>
<evidence type="ECO:0000256" key="4">
    <source>
        <dbReference type="ARBA" id="ARBA00022692"/>
    </source>
</evidence>
<evidence type="ECO:0000256" key="3">
    <source>
        <dbReference type="ARBA" id="ARBA00022475"/>
    </source>
</evidence>
<dbReference type="EMBL" id="LNQN01000010">
    <property type="protein sequence ID" value="KSU77364.1"/>
    <property type="molecule type" value="Genomic_DNA"/>
</dbReference>
<keyword evidence="6 7" id="KW-0472">Membrane</keyword>
<evidence type="ECO:0000256" key="1">
    <source>
        <dbReference type="ARBA" id="ARBA00004651"/>
    </source>
</evidence>
<feature type="transmembrane region" description="Helical" evidence="7">
    <location>
        <begin position="33"/>
        <end position="56"/>
    </location>
</feature>
<sequence length="310" mass="33756">MEKKKFYLILISLSIVTIIWGLNVIMIKYLSGIFPVVQLSAWRISMAALCLLIFTYSKWKPGIKKLTLSAWGLIFLVGFTSIFLHQLLISQGLRFTSGSAGSLILGLNPLTTSLLAMVLLGDQFNLKRFIGIGLGFTGVLIVVGHPGSAGTDPVKGNLIVFLSMLAYVSGGLLIKQAVKQASVFQVTTFSHMFGALLLLIMWFLFPVEPSVYHANLFAFGVMVFSGCIATALCTSWWNMAISEIGPSKTTLFLNVMPISSLFFAALFLNEKIHLYHALALLLIVAGIYLGLSRQKGTALPAKSISINKAL</sequence>
<dbReference type="GO" id="GO:0005886">
    <property type="term" value="C:plasma membrane"/>
    <property type="evidence" value="ECO:0007669"/>
    <property type="project" value="UniProtKB-SubCell"/>
</dbReference>
<dbReference type="AlphaFoldDB" id="A0A0V8IRG7"/>
<feature type="transmembrane region" description="Helical" evidence="7">
    <location>
        <begin position="217"/>
        <end position="239"/>
    </location>
</feature>
<evidence type="ECO:0000259" key="8">
    <source>
        <dbReference type="Pfam" id="PF00892"/>
    </source>
</evidence>
<evidence type="ECO:0000256" key="2">
    <source>
        <dbReference type="ARBA" id="ARBA00007362"/>
    </source>
</evidence>
<reference evidence="9 10" key="1">
    <citation type="journal article" date="2014" name="Antonie Van Leeuwenhoek">
        <title>Fictibacillus enclensis sp. nov., isolated from marine sediment.</title>
        <authorList>
            <person name="Dastager S.G."/>
            <person name="Mawlankar R."/>
            <person name="Srinivasan K."/>
            <person name="Tang S.K."/>
            <person name="Lee J.C."/>
            <person name="Ramana V.V."/>
            <person name="Shouche Y.S."/>
        </authorList>
    </citation>
    <scope>NUCLEOTIDE SEQUENCE [LARGE SCALE GENOMIC DNA]</scope>
    <source>
        <strain evidence="9 10">NIO-1003</strain>
    </source>
</reference>
<dbReference type="Proteomes" id="UP000054099">
    <property type="component" value="Unassembled WGS sequence"/>
</dbReference>
<evidence type="ECO:0000256" key="7">
    <source>
        <dbReference type="SAM" id="Phobius"/>
    </source>
</evidence>